<proteinExistence type="predicted"/>
<evidence type="ECO:0000313" key="2">
    <source>
        <dbReference type="Proteomes" id="UP000518878"/>
    </source>
</evidence>
<organism evidence="1 2">
    <name type="scientific">Luteibacter yeojuensis</name>
    <dbReference type="NCBI Taxonomy" id="345309"/>
    <lineage>
        <taxon>Bacteria</taxon>
        <taxon>Pseudomonadati</taxon>
        <taxon>Pseudomonadota</taxon>
        <taxon>Gammaproteobacteria</taxon>
        <taxon>Lysobacterales</taxon>
        <taxon>Rhodanobacteraceae</taxon>
        <taxon>Luteibacter</taxon>
    </lineage>
</organism>
<protein>
    <submittedName>
        <fullName evidence="1">Uncharacterized protein</fullName>
    </submittedName>
</protein>
<evidence type="ECO:0000313" key="1">
    <source>
        <dbReference type="EMBL" id="NID14995.1"/>
    </source>
</evidence>
<dbReference type="RefSeq" id="WP_166698775.1">
    <property type="nucleotide sequence ID" value="NZ_JAAQTL010000001.1"/>
</dbReference>
<dbReference type="EMBL" id="JAAQTL010000001">
    <property type="protein sequence ID" value="NID14995.1"/>
    <property type="molecule type" value="Genomic_DNA"/>
</dbReference>
<dbReference type="AlphaFoldDB" id="A0A7X5QT86"/>
<keyword evidence="2" id="KW-1185">Reference proteome</keyword>
<comment type="caution">
    <text evidence="1">The sequence shown here is derived from an EMBL/GenBank/DDBJ whole genome shotgun (WGS) entry which is preliminary data.</text>
</comment>
<accession>A0A7X5QT86</accession>
<gene>
    <name evidence="1" type="ORF">HBF32_05875</name>
</gene>
<reference evidence="1 2" key="1">
    <citation type="journal article" date="2006" name="Int. J. Syst. Evol. Microbiol.">
        <title>Dyella yeojuensis sp. nov., isolated from greenhouse soil in Korea.</title>
        <authorList>
            <person name="Kim B.Y."/>
            <person name="Weon H.Y."/>
            <person name="Lee K.H."/>
            <person name="Seok S.J."/>
            <person name="Kwon S.W."/>
            <person name="Go S.J."/>
            <person name="Stackebrandt E."/>
        </authorList>
    </citation>
    <scope>NUCLEOTIDE SEQUENCE [LARGE SCALE GENOMIC DNA]</scope>
    <source>
        <strain evidence="1 2">DSM 17673</strain>
    </source>
</reference>
<sequence>MEASEIRRRNIEMLVRAAGGPGVFARRVGREQTQVSQWISVKTPKAIGGRLARDIEEHLGHERGWLDRPQWMPEREVDTADAAGFGVPSAKTSEELRPAADTLTRALIVTERVLDRTKVAVKPEARASIVMAVYDMLNEGQGMQAAENVVSRMLDVVRGAIVTD</sequence>
<dbReference type="Proteomes" id="UP000518878">
    <property type="component" value="Unassembled WGS sequence"/>
</dbReference>
<name>A0A7X5QT86_9GAMM</name>